<dbReference type="InterPro" id="IPR036291">
    <property type="entry name" value="NAD(P)-bd_dom_sf"/>
</dbReference>
<dbReference type="GO" id="GO:0016491">
    <property type="term" value="F:oxidoreductase activity"/>
    <property type="evidence" value="ECO:0007669"/>
    <property type="project" value="UniProtKB-KW"/>
</dbReference>
<organism evidence="4 5">
    <name type="scientific">Acidicapsa dinghuensis</name>
    <dbReference type="NCBI Taxonomy" id="2218256"/>
    <lineage>
        <taxon>Bacteria</taxon>
        <taxon>Pseudomonadati</taxon>
        <taxon>Acidobacteriota</taxon>
        <taxon>Terriglobia</taxon>
        <taxon>Terriglobales</taxon>
        <taxon>Acidobacteriaceae</taxon>
        <taxon>Acidicapsa</taxon>
    </lineage>
</organism>
<comment type="caution">
    <text evidence="4">The sequence shown here is derived from an EMBL/GenBank/DDBJ whole genome shotgun (WGS) entry which is preliminary data.</text>
</comment>
<dbReference type="RefSeq" id="WP_263339848.1">
    <property type="nucleotide sequence ID" value="NZ_JAGSYH010000005.1"/>
</dbReference>
<evidence type="ECO:0000313" key="5">
    <source>
        <dbReference type="Proteomes" id="UP001596091"/>
    </source>
</evidence>
<dbReference type="CDD" id="cd05289">
    <property type="entry name" value="MDR_like_2"/>
    <property type="match status" value="1"/>
</dbReference>
<sequence>MKAVVLHEYGGPDKLKYEEWDDPRAGEGQILIRVTAAGINPIDWKLRSGAMKDFMPLELPTILGYDYSGVVSSVGKGVEGYAEGDKVFGRAGRTYAEFLLGDPAGMSKIPDGLDHVEAAALPVVLNTGEQLIAQFGKVQHGQAVIITGALGSVGRTAVWVAKKLGAHVIVGVRSSQREAAEELEADAILALDDPQEMDSLGFVDVVADTIGGNIGGSLMAKVKPGGTYASVVGPPPNAELYPNVKVEVFGSHPDGAGMRALAEDIVKGKFKIRVDRKMPLADAAKAHALAEKGGVGKVLLLA</sequence>
<dbReference type="InterPro" id="IPR020843">
    <property type="entry name" value="ER"/>
</dbReference>
<dbReference type="EC" id="1.-.-.-" evidence="4"/>
<dbReference type="Pfam" id="PF08240">
    <property type="entry name" value="ADH_N"/>
    <property type="match status" value="1"/>
</dbReference>
<dbReference type="Gene3D" id="3.90.180.10">
    <property type="entry name" value="Medium-chain alcohol dehydrogenases, catalytic domain"/>
    <property type="match status" value="1"/>
</dbReference>
<dbReference type="SUPFAM" id="SSF50129">
    <property type="entry name" value="GroES-like"/>
    <property type="match status" value="1"/>
</dbReference>
<evidence type="ECO:0000256" key="1">
    <source>
        <dbReference type="ARBA" id="ARBA00022857"/>
    </source>
</evidence>
<dbReference type="PANTHER" id="PTHR48106">
    <property type="entry name" value="QUINONE OXIDOREDUCTASE PIG3-RELATED"/>
    <property type="match status" value="1"/>
</dbReference>
<feature type="domain" description="Enoyl reductase (ER)" evidence="3">
    <location>
        <begin position="10"/>
        <end position="300"/>
    </location>
</feature>
<gene>
    <name evidence="4" type="ORF">ACFPT7_13105</name>
</gene>
<dbReference type="Gene3D" id="3.40.50.720">
    <property type="entry name" value="NAD(P)-binding Rossmann-like Domain"/>
    <property type="match status" value="1"/>
</dbReference>
<reference evidence="5" key="1">
    <citation type="journal article" date="2019" name="Int. J. Syst. Evol. Microbiol.">
        <title>The Global Catalogue of Microorganisms (GCM) 10K type strain sequencing project: providing services to taxonomists for standard genome sequencing and annotation.</title>
        <authorList>
            <consortium name="The Broad Institute Genomics Platform"/>
            <consortium name="The Broad Institute Genome Sequencing Center for Infectious Disease"/>
            <person name="Wu L."/>
            <person name="Ma J."/>
        </authorList>
    </citation>
    <scope>NUCLEOTIDE SEQUENCE [LARGE SCALE GENOMIC DNA]</scope>
    <source>
        <strain evidence="5">JCM 4087</strain>
    </source>
</reference>
<evidence type="ECO:0000256" key="2">
    <source>
        <dbReference type="ARBA" id="ARBA00023002"/>
    </source>
</evidence>
<dbReference type="SMART" id="SM00829">
    <property type="entry name" value="PKS_ER"/>
    <property type="match status" value="1"/>
</dbReference>
<dbReference type="Pfam" id="PF13602">
    <property type="entry name" value="ADH_zinc_N_2"/>
    <property type="match status" value="1"/>
</dbReference>
<name>A0ABW1EHB5_9BACT</name>
<protein>
    <submittedName>
        <fullName evidence="4">NADP-dependent oxidoreductase</fullName>
        <ecNumber evidence="4">1.-.-.-</ecNumber>
    </submittedName>
</protein>
<dbReference type="InterPro" id="IPR013154">
    <property type="entry name" value="ADH-like_N"/>
</dbReference>
<accession>A0ABW1EHB5</accession>
<keyword evidence="1" id="KW-0521">NADP</keyword>
<keyword evidence="2 4" id="KW-0560">Oxidoreductase</keyword>
<evidence type="ECO:0000313" key="4">
    <source>
        <dbReference type="EMBL" id="MFC5863236.1"/>
    </source>
</evidence>
<dbReference type="EMBL" id="JBHSPH010000003">
    <property type="protein sequence ID" value="MFC5863236.1"/>
    <property type="molecule type" value="Genomic_DNA"/>
</dbReference>
<dbReference type="Proteomes" id="UP001596091">
    <property type="component" value="Unassembled WGS sequence"/>
</dbReference>
<proteinExistence type="predicted"/>
<dbReference type="SUPFAM" id="SSF51735">
    <property type="entry name" value="NAD(P)-binding Rossmann-fold domains"/>
    <property type="match status" value="1"/>
</dbReference>
<evidence type="ECO:0000259" key="3">
    <source>
        <dbReference type="SMART" id="SM00829"/>
    </source>
</evidence>
<dbReference type="InterPro" id="IPR011032">
    <property type="entry name" value="GroES-like_sf"/>
</dbReference>
<keyword evidence="5" id="KW-1185">Reference proteome</keyword>